<organism evidence="1 2">
    <name type="scientific">Pseudodesulfovibrio methanolicus</name>
    <dbReference type="NCBI Taxonomy" id="3126690"/>
    <lineage>
        <taxon>Bacteria</taxon>
        <taxon>Pseudomonadati</taxon>
        <taxon>Thermodesulfobacteriota</taxon>
        <taxon>Desulfovibrionia</taxon>
        <taxon>Desulfovibrionales</taxon>
        <taxon>Desulfovibrionaceae</taxon>
    </lineage>
</organism>
<evidence type="ECO:0000313" key="1">
    <source>
        <dbReference type="EMBL" id="WWX20930.1"/>
    </source>
</evidence>
<sequence length="254" mass="29155">MFAVIHRRPLAVLLLLVLAGAFLMRPALAGDSVTFALFTRGWPPLEMVVDGEPRGAALDIFRVSMPEDAETFVLMLPASRSVLRTPGDRVYTRLECREWMGNADLYLWSDPVLRLRTVLLSRRNRPVEYRGESSLHNLTIGCIKSYNYPDVEPLFESGKAYRYDVNSDVVLLRMLKAGRVDVALFDEFTVRWVLRSSPELSVEDFYVSKRELGSSELRFAFNRHPGWASRLPEINERIRINRAAGVYREIMAHY</sequence>
<reference evidence="1 2" key="1">
    <citation type="submission" date="2024-03" db="EMBL/GenBank/DDBJ databases">
        <title>Phenotype and Genome Characterization of a Sulfate-Reducing Bacterium Pseudodesulfovibrio sp. strain 5S69, isolated from Petroleum Reservoir in Tatarstan (Russia).</title>
        <authorList>
            <person name="Bidzhieva S.K."/>
            <person name="Kadnikov V."/>
            <person name="Tourova T.P."/>
            <person name="Samigullina S.R."/>
            <person name="Sokolova D.S."/>
            <person name="Poltaraus A.B."/>
            <person name="Avtukh A.N."/>
            <person name="Tereshina V.M."/>
            <person name="Mardanov A.V."/>
            <person name="Nazina T.N."/>
        </authorList>
    </citation>
    <scope>NUCLEOTIDE SEQUENCE [LARGE SCALE GENOMIC DNA]</scope>
    <source>
        <strain evidence="1 2">5S69</strain>
    </source>
</reference>
<dbReference type="SUPFAM" id="SSF53850">
    <property type="entry name" value="Periplasmic binding protein-like II"/>
    <property type="match status" value="1"/>
</dbReference>
<dbReference type="RefSeq" id="WP_338666672.1">
    <property type="nucleotide sequence ID" value="NZ_CP146609.1"/>
</dbReference>
<dbReference type="EMBL" id="CP146609">
    <property type="protein sequence ID" value="WWX20930.1"/>
    <property type="molecule type" value="Genomic_DNA"/>
</dbReference>
<dbReference type="Proteomes" id="UP001385389">
    <property type="component" value="Chromosome"/>
</dbReference>
<gene>
    <name evidence="1" type="ORF">V8V93_10765</name>
</gene>
<protein>
    <submittedName>
        <fullName evidence="1">Transporter substrate-binding domain-containing protein</fullName>
    </submittedName>
</protein>
<dbReference type="Gene3D" id="3.40.190.10">
    <property type="entry name" value="Periplasmic binding protein-like II"/>
    <property type="match status" value="2"/>
</dbReference>
<proteinExistence type="predicted"/>
<name>A0ABZ2IQD3_9BACT</name>
<keyword evidence="2" id="KW-1185">Reference proteome</keyword>
<accession>A0ABZ2IQD3</accession>
<evidence type="ECO:0000313" key="2">
    <source>
        <dbReference type="Proteomes" id="UP001385389"/>
    </source>
</evidence>